<proteinExistence type="predicted"/>
<sequence length="65" mass="7185">MSEFDVRTQSNMDLVLEEICSELPNGGDHQTRRCVAETLVDAARSGKTTLGELYMVARRALSKLA</sequence>
<dbReference type="AlphaFoldDB" id="A0A4Q0SIV4"/>
<keyword evidence="2" id="KW-1185">Reference proteome</keyword>
<dbReference type="OrthoDB" id="8254079at2"/>
<dbReference type="RefSeq" id="WP_128916207.1">
    <property type="nucleotide sequence ID" value="NZ_LBJC01000077.1"/>
</dbReference>
<name>A0A4Q0SIV4_9BRAD</name>
<dbReference type="Proteomes" id="UP000289546">
    <property type="component" value="Unassembled WGS sequence"/>
</dbReference>
<dbReference type="EMBL" id="LBJQ01000005">
    <property type="protein sequence ID" value="RXH38428.1"/>
    <property type="molecule type" value="Genomic_DNA"/>
</dbReference>
<evidence type="ECO:0000313" key="1">
    <source>
        <dbReference type="EMBL" id="RXH38428.1"/>
    </source>
</evidence>
<organism evidence="1 2">
    <name type="scientific">Bradyrhizobium nanningense</name>
    <dbReference type="NCBI Taxonomy" id="1325118"/>
    <lineage>
        <taxon>Bacteria</taxon>
        <taxon>Pseudomonadati</taxon>
        <taxon>Pseudomonadota</taxon>
        <taxon>Alphaproteobacteria</taxon>
        <taxon>Hyphomicrobiales</taxon>
        <taxon>Nitrobacteraceae</taxon>
        <taxon>Bradyrhizobium</taxon>
    </lineage>
</organism>
<protein>
    <submittedName>
        <fullName evidence="1">Uncharacterized protein</fullName>
    </submittedName>
</protein>
<accession>A0A4Q0SIV4</accession>
<comment type="caution">
    <text evidence="1">The sequence shown here is derived from an EMBL/GenBank/DDBJ whole genome shotgun (WGS) entry which is preliminary data.</text>
</comment>
<evidence type="ECO:0000313" key="2">
    <source>
        <dbReference type="Proteomes" id="UP000289546"/>
    </source>
</evidence>
<gene>
    <name evidence="1" type="ORF">XH99_01400</name>
</gene>
<reference evidence="1 2" key="1">
    <citation type="submission" date="2015-04" db="EMBL/GenBank/DDBJ databases">
        <title>Comparative genomics of rhizobia nodulating Arachis hypogaea in China.</title>
        <authorList>
            <person name="Li Y."/>
        </authorList>
    </citation>
    <scope>NUCLEOTIDE SEQUENCE [LARGE SCALE GENOMIC DNA]</scope>
    <source>
        <strain evidence="1 2">CCBAU 51757</strain>
    </source>
</reference>